<evidence type="ECO:0000313" key="10">
    <source>
        <dbReference type="EMBL" id="PKR81010.1"/>
    </source>
</evidence>
<gene>
    <name evidence="10" type="ORF">CW751_07540</name>
</gene>
<dbReference type="NCBIfam" id="TIGR04183">
    <property type="entry name" value="Por_Secre_tail"/>
    <property type="match status" value="1"/>
</dbReference>
<dbReference type="SUPFAM" id="SSF55486">
    <property type="entry name" value="Metalloproteases ('zincins'), catalytic domain"/>
    <property type="match status" value="1"/>
</dbReference>
<dbReference type="InterPro" id="IPR013783">
    <property type="entry name" value="Ig-like_fold"/>
</dbReference>
<dbReference type="OrthoDB" id="9792152at2"/>
<organism evidence="10 11">
    <name type="scientific">Brumimicrobium salinarum</name>
    <dbReference type="NCBI Taxonomy" id="2058658"/>
    <lineage>
        <taxon>Bacteria</taxon>
        <taxon>Pseudomonadati</taxon>
        <taxon>Bacteroidota</taxon>
        <taxon>Flavobacteriia</taxon>
        <taxon>Flavobacteriales</taxon>
        <taxon>Crocinitomicaceae</taxon>
        <taxon>Brumimicrobium</taxon>
    </lineage>
</organism>
<evidence type="ECO:0000256" key="8">
    <source>
        <dbReference type="ARBA" id="ARBA00023157"/>
    </source>
</evidence>
<comment type="caution">
    <text evidence="10">The sequence shown here is derived from an EMBL/GenBank/DDBJ whole genome shotgun (WGS) entry which is preliminary data.</text>
</comment>
<dbReference type="EMBL" id="PJNI01000007">
    <property type="protein sequence ID" value="PKR81010.1"/>
    <property type="molecule type" value="Genomic_DNA"/>
</dbReference>
<dbReference type="Pfam" id="PF05572">
    <property type="entry name" value="Peptidase_M43"/>
    <property type="match status" value="1"/>
</dbReference>
<dbReference type="PANTHER" id="PTHR47466">
    <property type="match status" value="1"/>
</dbReference>
<evidence type="ECO:0000256" key="4">
    <source>
        <dbReference type="ARBA" id="ARBA00022729"/>
    </source>
</evidence>
<evidence type="ECO:0000256" key="7">
    <source>
        <dbReference type="ARBA" id="ARBA00023049"/>
    </source>
</evidence>
<keyword evidence="6" id="KW-0862">Zinc</keyword>
<keyword evidence="4" id="KW-0732">Signal</keyword>
<evidence type="ECO:0000256" key="1">
    <source>
        <dbReference type="ARBA" id="ARBA00008721"/>
    </source>
</evidence>
<evidence type="ECO:0000256" key="3">
    <source>
        <dbReference type="ARBA" id="ARBA00022723"/>
    </source>
</evidence>
<dbReference type="InterPro" id="IPR000601">
    <property type="entry name" value="PKD_dom"/>
</dbReference>
<dbReference type="Gene3D" id="2.60.120.260">
    <property type="entry name" value="Galactose-binding domain-like"/>
    <property type="match status" value="1"/>
</dbReference>
<dbReference type="Gene3D" id="3.40.390.10">
    <property type="entry name" value="Collagenase (Catalytic Domain)"/>
    <property type="match status" value="1"/>
</dbReference>
<dbReference type="GO" id="GO:0006508">
    <property type="term" value="P:proteolysis"/>
    <property type="evidence" value="ECO:0007669"/>
    <property type="project" value="UniProtKB-KW"/>
</dbReference>
<dbReference type="SMART" id="SM00089">
    <property type="entry name" value="PKD"/>
    <property type="match status" value="1"/>
</dbReference>
<evidence type="ECO:0000256" key="2">
    <source>
        <dbReference type="ARBA" id="ARBA00022670"/>
    </source>
</evidence>
<dbReference type="CDD" id="cd00146">
    <property type="entry name" value="PKD"/>
    <property type="match status" value="1"/>
</dbReference>
<evidence type="ECO:0000259" key="9">
    <source>
        <dbReference type="PROSITE" id="PS50093"/>
    </source>
</evidence>
<dbReference type="InterPro" id="IPR035986">
    <property type="entry name" value="PKD_dom_sf"/>
</dbReference>
<dbReference type="Pfam" id="PF18962">
    <property type="entry name" value="Por_Secre_tail"/>
    <property type="match status" value="1"/>
</dbReference>
<dbReference type="InterPro" id="IPR008754">
    <property type="entry name" value="Peptidase_M43"/>
</dbReference>
<keyword evidence="2" id="KW-0645">Protease</keyword>
<dbReference type="Pfam" id="PF00801">
    <property type="entry name" value="PKD"/>
    <property type="match status" value="1"/>
</dbReference>
<accession>A0A2I0R3M7</accession>
<keyword evidence="8" id="KW-1015">Disulfide bond</keyword>
<keyword evidence="7" id="KW-0482">Metalloprotease</keyword>
<dbReference type="InterPro" id="IPR026444">
    <property type="entry name" value="Secre_tail"/>
</dbReference>
<dbReference type="GO" id="GO:0046872">
    <property type="term" value="F:metal ion binding"/>
    <property type="evidence" value="ECO:0007669"/>
    <property type="project" value="UniProtKB-KW"/>
</dbReference>
<evidence type="ECO:0000313" key="11">
    <source>
        <dbReference type="Proteomes" id="UP000236654"/>
    </source>
</evidence>
<dbReference type="SUPFAM" id="SSF49299">
    <property type="entry name" value="PKD domain"/>
    <property type="match status" value="1"/>
</dbReference>
<protein>
    <recommendedName>
        <fullName evidence="9">PKD domain-containing protein</fullName>
    </recommendedName>
</protein>
<dbReference type="InterPro" id="IPR022409">
    <property type="entry name" value="PKD/Chitinase_dom"/>
</dbReference>
<reference evidence="10 11" key="1">
    <citation type="submission" date="2017-12" db="EMBL/GenBank/DDBJ databases">
        <title>The draft genome sequence of Brumimicrobium saltpan LHR20.</title>
        <authorList>
            <person name="Do Z.-J."/>
            <person name="Luo H.-R."/>
        </authorList>
    </citation>
    <scope>NUCLEOTIDE SEQUENCE [LARGE SCALE GENOMIC DNA]</scope>
    <source>
        <strain evidence="10 11">LHR20</strain>
    </source>
</reference>
<evidence type="ECO:0000256" key="5">
    <source>
        <dbReference type="ARBA" id="ARBA00022801"/>
    </source>
</evidence>
<dbReference type="AlphaFoldDB" id="A0A2I0R3M7"/>
<keyword evidence="3" id="KW-0479">Metal-binding</keyword>
<evidence type="ECO:0000256" key="6">
    <source>
        <dbReference type="ARBA" id="ARBA00022833"/>
    </source>
</evidence>
<dbReference type="InterPro" id="IPR024079">
    <property type="entry name" value="MetalloPept_cat_dom_sf"/>
</dbReference>
<proteinExistence type="inferred from homology"/>
<feature type="domain" description="PKD" evidence="9">
    <location>
        <begin position="406"/>
        <end position="454"/>
    </location>
</feature>
<name>A0A2I0R3M7_9FLAO</name>
<dbReference type="NCBIfam" id="NF038128">
    <property type="entry name" value="choice_anch_J"/>
    <property type="match status" value="1"/>
</dbReference>
<dbReference type="PANTHER" id="PTHR47466:SF1">
    <property type="entry name" value="METALLOPROTEASE MEP1 (AFU_ORTHOLOGUE AFUA_1G07730)-RELATED"/>
    <property type="match status" value="1"/>
</dbReference>
<sequence>MVNRFKRNCLLRFKWVTLLFFSIFTTYYNTAIMKFTHLIIVLFLFSFLSLAQEETFPCATDQINSKLYHQNPDLQSGIKKATLELESFTQTYTQQAAHQRSGGIYIIPVVFHVIHDYGEGNISVAQINDAVKQVNLQFRKNNADTVDIVNDFQGLAADTEIEIRLAQLDPNGNCTNGITRTYSPLTNVGDHQVKSLVQWPPDQYLNVYVCNSAAGLAGHALLPGAADTIPQWDGIVMQHSYIGSIGTSNHFKRTVLTHEIGHFLNLQHIWGGNNVPDFYYLPVADNGNCSHDDGVADTPNTIGWQSCNLTGNTCSSLDMVQNYMDYSYCSLFFTEGQKIRMHAALNANIANRNNLWTPSNLVATGVTNNTNLLCRTQIFANKRVICAGDSVTFSDFSYHGVNNRNWTFEGGNINTSADSSVTVIYNSPGNFNVTLQVSNGIEQVDSVYTNFIQVLDNQPMNKNLIENFEDSSLISERWVENSNENPVKFRRINYGKNSQYSIYLNNYNGPERTSYIFKSKPIDATTYNKIALTFDLAYAKRANMGNERLEIQLSKDCGESWATRKVVLLNSSSFETAEYEYFPSDNAAWGEHEYTIPLSNYNVDNLMFRFKYNADGGNNLFLDNINFSDISELDLKAEENQKKLEIYPNPTDSYFIISSGNTTLNGQIILYDIYGNVIKNKPVKKAYNVQFSIQDIPSGTYFIRYESNQEGLSTKMKKVVILK</sequence>
<dbReference type="PROSITE" id="PS50093">
    <property type="entry name" value="PKD"/>
    <property type="match status" value="1"/>
</dbReference>
<keyword evidence="5" id="KW-0378">Hydrolase</keyword>
<keyword evidence="11" id="KW-1185">Reference proteome</keyword>
<comment type="similarity">
    <text evidence="1">Belongs to the peptidase M43B family.</text>
</comment>
<dbReference type="Gene3D" id="2.60.40.10">
    <property type="entry name" value="Immunoglobulins"/>
    <property type="match status" value="1"/>
</dbReference>
<dbReference type="Proteomes" id="UP000236654">
    <property type="component" value="Unassembled WGS sequence"/>
</dbReference>
<dbReference type="GO" id="GO:0008237">
    <property type="term" value="F:metallopeptidase activity"/>
    <property type="evidence" value="ECO:0007669"/>
    <property type="project" value="UniProtKB-KW"/>
</dbReference>